<evidence type="ECO:0000313" key="2">
    <source>
        <dbReference type="Proteomes" id="UP000030641"/>
    </source>
</evidence>
<keyword evidence="2" id="KW-1185">Reference proteome</keyword>
<protein>
    <submittedName>
        <fullName evidence="1">Uncharacterized protein</fullName>
    </submittedName>
</protein>
<sequence length="575" mass="66974">MDLSRDLLAELSREAGPSQSWDVRYTLLRTKYRERQPAFGKYLGHTEPPDDPFDECNSKLAAFCVCDPCYHQYFPAAVGVNDLEARDIIMALVVDARQDLDFLRQVLADHADLIVTQWKKKSREKRAKFLSENVDLFDTKWAAIHLLHRCSNLTSTEYSEFMQRLQNIDDPTMKRPEKWVLFDNLHVDLVERFGVIVQTINAHCVVMQGPDFGELVKWTAKEAHRFEIIGFTRAHNVLSCQQRMMAFLRKCVAGLLDEMMDPPVLQSHPKWDQLVNADFSRFGSASAWSTDSVGPFSSPPTFDPVETIELIRSRHRLIKDHVEQLQTDPAYVQQHARELGSALFFETFERSKKWPHLVDSMFSNALLRECWWRQLVVGSDRIVDKWRAFVQDPSESTRHAYDQAVICVQMFCVEMFTRFEQTAESALLYERGSERNFEFSGSGQQNHHDRRFKTRDCFPEDILYWSEADRIGQYLLHQLSDMANLISIISNVRCYPHLDRFRPQIDMDNDMHLREDYKNKIDTLLEHEIVLGDTTAGYLNELCTKHPWPKGIRNEEWLSSSDQVSRVSRSLLGSY</sequence>
<dbReference type="HOGENOM" id="CLU_474045_0_0_1"/>
<dbReference type="EMBL" id="KL584756">
    <property type="protein sequence ID" value="KEQ96424.1"/>
    <property type="molecule type" value="Genomic_DNA"/>
</dbReference>
<evidence type="ECO:0000313" key="1">
    <source>
        <dbReference type="EMBL" id="KEQ96424.1"/>
    </source>
</evidence>
<name>A0A074YK13_AURSE</name>
<dbReference type="GeneID" id="25363704"/>
<dbReference type="STRING" id="1043005.A0A074YK13"/>
<dbReference type="AlphaFoldDB" id="A0A074YK13"/>
<accession>A0A074YK13</accession>
<gene>
    <name evidence="1" type="ORF">AUEXF2481DRAFT_28374</name>
</gene>
<dbReference type="Proteomes" id="UP000030641">
    <property type="component" value="Unassembled WGS sequence"/>
</dbReference>
<dbReference type="InParanoid" id="A0A074YK13"/>
<proteinExistence type="predicted"/>
<organism evidence="1 2">
    <name type="scientific">Aureobasidium subglaciale (strain EXF-2481)</name>
    <name type="common">Aureobasidium pullulans var. subglaciale</name>
    <dbReference type="NCBI Taxonomy" id="1043005"/>
    <lineage>
        <taxon>Eukaryota</taxon>
        <taxon>Fungi</taxon>
        <taxon>Dikarya</taxon>
        <taxon>Ascomycota</taxon>
        <taxon>Pezizomycotina</taxon>
        <taxon>Dothideomycetes</taxon>
        <taxon>Dothideomycetidae</taxon>
        <taxon>Dothideales</taxon>
        <taxon>Saccotheciaceae</taxon>
        <taxon>Aureobasidium</taxon>
    </lineage>
</organism>
<dbReference type="OrthoDB" id="3902629at2759"/>
<reference evidence="1 2" key="1">
    <citation type="journal article" date="2014" name="BMC Genomics">
        <title>Genome sequencing of four Aureobasidium pullulans varieties: biotechnological potential, stress tolerance, and description of new species.</title>
        <authorList>
            <person name="Gostin Ar C."/>
            <person name="Ohm R.A."/>
            <person name="Kogej T."/>
            <person name="Sonjak S."/>
            <person name="Turk M."/>
            <person name="Zajc J."/>
            <person name="Zalar P."/>
            <person name="Grube M."/>
            <person name="Sun H."/>
            <person name="Han J."/>
            <person name="Sharma A."/>
            <person name="Chiniquy J."/>
            <person name="Ngan C.Y."/>
            <person name="Lipzen A."/>
            <person name="Barry K."/>
            <person name="Grigoriev I.V."/>
            <person name="Gunde-Cimerman N."/>
        </authorList>
    </citation>
    <scope>NUCLEOTIDE SEQUENCE [LARGE SCALE GENOMIC DNA]</scope>
    <source>
        <strain evidence="1 2">EXF-2481</strain>
    </source>
</reference>
<dbReference type="RefSeq" id="XP_013344880.1">
    <property type="nucleotide sequence ID" value="XM_013489426.1"/>
</dbReference>